<reference evidence="1" key="1">
    <citation type="submission" date="2020-03" db="EMBL/GenBank/DDBJ databases">
        <title>Genome of Pelagibius litoralis DSM 21314T.</title>
        <authorList>
            <person name="Wang G."/>
        </authorList>
    </citation>
    <scope>NUCLEOTIDE SEQUENCE</scope>
    <source>
        <strain evidence="1">DSM 21314</strain>
    </source>
</reference>
<sequence>PADSDVDATFNVEATAVDGSDTAMGDDDFAIDVDAVADGEGDGLSVSISVNDSDDADSEFSPGEVGTVSVSATFGDFTDGSESHTVVVDIPEGFTVGDLDDLPDGVSAEVNGDGDVVFTVANGTEGFTDYVFEVTAPGGIEDGDSFTFTATARAEETPTDEECDPDDNVATVSAMVDVGGGAVGEPDVGLVVQTPDQCIKEDTTAQVKITADVTTPGDTLTQVVI</sequence>
<organism evidence="1 2">
    <name type="scientific">Pelagibius litoralis</name>
    <dbReference type="NCBI Taxonomy" id="374515"/>
    <lineage>
        <taxon>Bacteria</taxon>
        <taxon>Pseudomonadati</taxon>
        <taxon>Pseudomonadota</taxon>
        <taxon>Alphaproteobacteria</taxon>
        <taxon>Rhodospirillales</taxon>
        <taxon>Rhodovibrionaceae</taxon>
        <taxon>Pelagibius</taxon>
    </lineage>
</organism>
<dbReference type="AlphaFoldDB" id="A0A967F3I1"/>
<name>A0A967F3I1_9PROT</name>
<keyword evidence="2" id="KW-1185">Reference proteome</keyword>
<proteinExistence type="predicted"/>
<comment type="caution">
    <text evidence="1">The sequence shown here is derived from an EMBL/GenBank/DDBJ whole genome shotgun (WGS) entry which is preliminary data.</text>
</comment>
<feature type="non-terminal residue" evidence="1">
    <location>
        <position position="1"/>
    </location>
</feature>
<dbReference type="Proteomes" id="UP000761264">
    <property type="component" value="Unassembled WGS sequence"/>
</dbReference>
<evidence type="ECO:0000313" key="2">
    <source>
        <dbReference type="Proteomes" id="UP000761264"/>
    </source>
</evidence>
<protein>
    <submittedName>
        <fullName evidence="1">Uncharacterized protein</fullName>
    </submittedName>
</protein>
<dbReference type="EMBL" id="JAAQPH010000063">
    <property type="protein sequence ID" value="NIA72549.1"/>
    <property type="molecule type" value="Genomic_DNA"/>
</dbReference>
<dbReference type="RefSeq" id="WP_167232152.1">
    <property type="nucleotide sequence ID" value="NZ_JAAQPH010000063.1"/>
</dbReference>
<feature type="non-terminal residue" evidence="1">
    <location>
        <position position="225"/>
    </location>
</feature>
<evidence type="ECO:0000313" key="1">
    <source>
        <dbReference type="EMBL" id="NIA72549.1"/>
    </source>
</evidence>
<gene>
    <name evidence="1" type="ORF">HBA54_28600</name>
</gene>
<accession>A0A967F3I1</accession>